<protein>
    <submittedName>
        <fullName evidence="15">Potassium channel protein</fullName>
    </submittedName>
</protein>
<keyword evidence="11 15" id="KW-0407">Ion channel</keyword>
<proteinExistence type="predicted"/>
<evidence type="ECO:0000256" key="1">
    <source>
        <dbReference type="ARBA" id="ARBA00004141"/>
    </source>
</evidence>
<comment type="subcellular location">
    <subcellularLocation>
        <location evidence="1">Membrane</location>
        <topology evidence="1">Multi-pass membrane protein</topology>
    </subcellularLocation>
</comment>
<dbReference type="InterPro" id="IPR027359">
    <property type="entry name" value="Volt_channel_dom_sf"/>
</dbReference>
<keyword evidence="9" id="KW-0406">Ion transport</keyword>
<feature type="transmembrane region" description="Helical" evidence="13">
    <location>
        <begin position="124"/>
        <end position="145"/>
    </location>
</feature>
<evidence type="ECO:0000256" key="4">
    <source>
        <dbReference type="ARBA" id="ARBA00022692"/>
    </source>
</evidence>
<keyword evidence="10 13" id="KW-0472">Membrane</keyword>
<evidence type="ECO:0000256" key="2">
    <source>
        <dbReference type="ARBA" id="ARBA00022448"/>
    </source>
</evidence>
<organism evidence="15 16">
    <name type="scientific">Natrarchaeobaculum aegyptiacum</name>
    <dbReference type="NCBI Taxonomy" id="745377"/>
    <lineage>
        <taxon>Archaea</taxon>
        <taxon>Methanobacteriati</taxon>
        <taxon>Methanobacteriota</taxon>
        <taxon>Stenosarchaea group</taxon>
        <taxon>Halobacteria</taxon>
        <taxon>Halobacteriales</taxon>
        <taxon>Natrialbaceae</taxon>
        <taxon>Natrarchaeobaculum</taxon>
    </lineage>
</organism>
<accession>A0A2Z2HWX9</accession>
<feature type="transmembrane region" description="Helical" evidence="13">
    <location>
        <begin position="185"/>
        <end position="210"/>
    </location>
</feature>
<dbReference type="PANTHER" id="PTHR11537:SF254">
    <property type="entry name" value="POTASSIUM VOLTAGE-GATED CHANNEL PROTEIN SHAB"/>
    <property type="match status" value="1"/>
</dbReference>
<keyword evidence="2" id="KW-0813">Transport</keyword>
<keyword evidence="7" id="KW-0630">Potassium</keyword>
<feature type="region of interest" description="Disordered" evidence="12">
    <location>
        <begin position="221"/>
        <end position="246"/>
    </location>
</feature>
<dbReference type="PANTHER" id="PTHR11537">
    <property type="entry name" value="VOLTAGE-GATED POTASSIUM CHANNEL"/>
    <property type="match status" value="1"/>
</dbReference>
<evidence type="ECO:0000313" key="16">
    <source>
        <dbReference type="Proteomes" id="UP000250088"/>
    </source>
</evidence>
<dbReference type="Gene3D" id="1.20.120.350">
    <property type="entry name" value="Voltage-gated potassium channels. Chain C"/>
    <property type="match status" value="1"/>
</dbReference>
<dbReference type="Gene3D" id="1.10.287.70">
    <property type="match status" value="1"/>
</dbReference>
<keyword evidence="4 13" id="KW-0812">Transmembrane</keyword>
<sequence length="246" mass="27069">MALIFVNVAAVMLETVDSVAREYRTVLFWLEVGSVALFTVEYLGRIWSAVEHPDYSGPISGRIRFASRPLLIVDLLAVLPFYLVAFGLGGDLRVLRALRFLKLIRYSRSLSVFVRILEQKKTDLVVVTVVDAVLLVVASNLVYLVEHQAQPETFSSIPQTLWWGVVTLTTVGYGDMHPVTPAGQLLGGLTAVLGIGLFALPASLIASGFLEESRQRACPRCGHRPGDDLGDDTTSARFENPRQGRR</sequence>
<dbReference type="Pfam" id="PF00520">
    <property type="entry name" value="Ion_trans"/>
    <property type="match status" value="1"/>
</dbReference>
<keyword evidence="3" id="KW-0633">Potassium transport</keyword>
<evidence type="ECO:0000256" key="8">
    <source>
        <dbReference type="ARBA" id="ARBA00022989"/>
    </source>
</evidence>
<evidence type="ECO:0000256" key="13">
    <source>
        <dbReference type="SAM" id="Phobius"/>
    </source>
</evidence>
<feature type="domain" description="Ion transport" evidence="14">
    <location>
        <begin position="1"/>
        <end position="215"/>
    </location>
</feature>
<evidence type="ECO:0000259" key="14">
    <source>
        <dbReference type="Pfam" id="PF00520"/>
    </source>
</evidence>
<keyword evidence="16" id="KW-1185">Reference proteome</keyword>
<gene>
    <name evidence="15" type="ORF">B1756_15065</name>
</gene>
<dbReference type="KEGG" id="naj:B1756_15065"/>
<feature type="transmembrane region" description="Helical" evidence="13">
    <location>
        <begin position="28"/>
        <end position="48"/>
    </location>
</feature>
<evidence type="ECO:0000256" key="9">
    <source>
        <dbReference type="ARBA" id="ARBA00023065"/>
    </source>
</evidence>
<dbReference type="PRINTS" id="PR00169">
    <property type="entry name" value="KCHANNEL"/>
</dbReference>
<dbReference type="SUPFAM" id="SSF81324">
    <property type="entry name" value="Voltage-gated potassium channels"/>
    <property type="match status" value="1"/>
</dbReference>
<keyword evidence="8 13" id="KW-1133">Transmembrane helix</keyword>
<evidence type="ECO:0000256" key="7">
    <source>
        <dbReference type="ARBA" id="ARBA00022958"/>
    </source>
</evidence>
<reference evidence="16" key="1">
    <citation type="submission" date="2017-02" db="EMBL/GenBank/DDBJ databases">
        <title>Natronthermophilus aegyptiacus gen. nov.,sp. nov., an aerobic, extremely halophilic alkalithermophilic archaeon isolated from the athalassohaline Wadi An Natrun, Egypt.</title>
        <authorList>
            <person name="Zhao B."/>
        </authorList>
    </citation>
    <scope>NUCLEOTIDE SEQUENCE [LARGE SCALE GENOMIC DNA]</scope>
    <source>
        <strain evidence="16">JW/NM-HA 15</strain>
    </source>
</reference>
<evidence type="ECO:0000256" key="3">
    <source>
        <dbReference type="ARBA" id="ARBA00022538"/>
    </source>
</evidence>
<evidence type="ECO:0000313" key="15">
    <source>
        <dbReference type="EMBL" id="ARS91876.1"/>
    </source>
</evidence>
<dbReference type="GO" id="GO:0001508">
    <property type="term" value="P:action potential"/>
    <property type="evidence" value="ECO:0007669"/>
    <property type="project" value="TreeGrafter"/>
</dbReference>
<evidence type="ECO:0000256" key="6">
    <source>
        <dbReference type="ARBA" id="ARBA00022882"/>
    </source>
</evidence>
<name>A0A2Z2HWX9_9EURY</name>
<feature type="transmembrane region" description="Helical" evidence="13">
    <location>
        <begin position="69"/>
        <end position="88"/>
    </location>
</feature>
<dbReference type="AlphaFoldDB" id="A0A2Z2HWX9"/>
<dbReference type="GO" id="GO:0005249">
    <property type="term" value="F:voltage-gated potassium channel activity"/>
    <property type="evidence" value="ECO:0007669"/>
    <property type="project" value="InterPro"/>
</dbReference>
<evidence type="ECO:0000256" key="12">
    <source>
        <dbReference type="SAM" id="MobiDB-lite"/>
    </source>
</evidence>
<keyword evidence="6" id="KW-0851">Voltage-gated channel</keyword>
<evidence type="ECO:0000256" key="10">
    <source>
        <dbReference type="ARBA" id="ARBA00023136"/>
    </source>
</evidence>
<evidence type="ECO:0000256" key="5">
    <source>
        <dbReference type="ARBA" id="ARBA00022826"/>
    </source>
</evidence>
<dbReference type="GO" id="GO:0008076">
    <property type="term" value="C:voltage-gated potassium channel complex"/>
    <property type="evidence" value="ECO:0007669"/>
    <property type="project" value="InterPro"/>
</dbReference>
<dbReference type="Proteomes" id="UP000250088">
    <property type="component" value="Chromosome"/>
</dbReference>
<dbReference type="EMBL" id="CP019893">
    <property type="protein sequence ID" value="ARS91876.1"/>
    <property type="molecule type" value="Genomic_DNA"/>
</dbReference>
<keyword evidence="5" id="KW-0631">Potassium channel</keyword>
<dbReference type="InterPro" id="IPR005821">
    <property type="entry name" value="Ion_trans_dom"/>
</dbReference>
<dbReference type="InterPro" id="IPR028325">
    <property type="entry name" value="VG_K_chnl"/>
</dbReference>
<evidence type="ECO:0000256" key="11">
    <source>
        <dbReference type="ARBA" id="ARBA00023303"/>
    </source>
</evidence>